<proteinExistence type="predicted"/>
<dbReference type="AlphaFoldDB" id="A0A9X3XHA2"/>
<name>A0A9X3XHA2_9BACT</name>
<dbReference type="SUPFAM" id="SSF52317">
    <property type="entry name" value="Class I glutamine amidotransferase-like"/>
    <property type="match status" value="1"/>
</dbReference>
<accession>A0A9X3XHA2</accession>
<dbReference type="EMBL" id="JAGTJJ010000064">
    <property type="protein sequence ID" value="MDC3988091.1"/>
    <property type="molecule type" value="Genomic_DNA"/>
</dbReference>
<feature type="compositionally biased region" description="Gly residues" evidence="1">
    <location>
        <begin position="55"/>
        <end position="73"/>
    </location>
</feature>
<evidence type="ECO:0000256" key="1">
    <source>
        <dbReference type="SAM" id="MobiDB-lite"/>
    </source>
</evidence>
<dbReference type="Gene3D" id="3.40.50.880">
    <property type="match status" value="1"/>
</dbReference>
<sequence>MLVDATDDRGMIKRIFCMGLFIGGLVHCSAGENGATTSPGGQGGGAGGSSSSAGESGGMNAGGGGAGGEGGVLFPSGSGGGGGSCTPAGAVETVCDGKDDDCNGRVDDVDVGKDGICDCLRLGIVGSPGSNPSSNFQAWLAARGTSVERTHQTPAEVFDAALLDKYDVIIFDRLARTYTAEEANALAAWVETRGGFVSMTGYTDADPDFYVNTLLAPFGLAYQPGLHSEPVTMFAAHPVTAGLSSVTFLGGYLVEDLGGSGGTSAAIGSIQAGPVAFAHERGKGRAVVWGDEWIEYDSEWQSLPEIEQLWVNMIAWLGPQDSCQVTVPK</sequence>
<evidence type="ECO:0000313" key="3">
    <source>
        <dbReference type="Proteomes" id="UP001151081"/>
    </source>
</evidence>
<protein>
    <submittedName>
        <fullName evidence="2">Uncharacterized protein</fullName>
    </submittedName>
</protein>
<dbReference type="InterPro" id="IPR029062">
    <property type="entry name" value="Class_I_gatase-like"/>
</dbReference>
<reference evidence="2 3" key="1">
    <citation type="submission" date="2021-04" db="EMBL/GenBank/DDBJ databases">
        <title>Genome analysis of Polyangium sp.</title>
        <authorList>
            <person name="Li Y."/>
            <person name="Wang J."/>
        </authorList>
    </citation>
    <scope>NUCLEOTIDE SEQUENCE [LARGE SCALE GENOMIC DNA]</scope>
    <source>
        <strain evidence="2 3">SDU14</strain>
    </source>
</reference>
<organism evidence="2 3">
    <name type="scientific">Polyangium jinanense</name>
    <dbReference type="NCBI Taxonomy" id="2829994"/>
    <lineage>
        <taxon>Bacteria</taxon>
        <taxon>Pseudomonadati</taxon>
        <taxon>Myxococcota</taxon>
        <taxon>Polyangia</taxon>
        <taxon>Polyangiales</taxon>
        <taxon>Polyangiaceae</taxon>
        <taxon>Polyangium</taxon>
    </lineage>
</organism>
<gene>
    <name evidence="2" type="ORF">KEG57_46925</name>
</gene>
<keyword evidence="3" id="KW-1185">Reference proteome</keyword>
<evidence type="ECO:0000313" key="2">
    <source>
        <dbReference type="EMBL" id="MDC3988091.1"/>
    </source>
</evidence>
<dbReference type="RefSeq" id="WP_272459727.1">
    <property type="nucleotide sequence ID" value="NZ_JAGTJJ010000064.1"/>
</dbReference>
<dbReference type="Proteomes" id="UP001151081">
    <property type="component" value="Unassembled WGS sequence"/>
</dbReference>
<feature type="region of interest" description="Disordered" evidence="1">
    <location>
        <begin position="37"/>
        <end position="73"/>
    </location>
</feature>
<comment type="caution">
    <text evidence="2">The sequence shown here is derived from an EMBL/GenBank/DDBJ whole genome shotgun (WGS) entry which is preliminary data.</text>
</comment>